<evidence type="ECO:0000313" key="1">
    <source>
        <dbReference type="EMBL" id="GAA3245531.1"/>
    </source>
</evidence>
<proteinExistence type="predicted"/>
<dbReference type="Proteomes" id="UP001500728">
    <property type="component" value="Unassembled WGS sequence"/>
</dbReference>
<reference evidence="2" key="1">
    <citation type="journal article" date="2019" name="Int. J. Syst. Evol. Microbiol.">
        <title>The Global Catalogue of Microorganisms (GCM) 10K type strain sequencing project: providing services to taxonomists for standard genome sequencing and annotation.</title>
        <authorList>
            <consortium name="The Broad Institute Genomics Platform"/>
            <consortium name="The Broad Institute Genome Sequencing Center for Infectious Disease"/>
            <person name="Wu L."/>
            <person name="Ma J."/>
        </authorList>
    </citation>
    <scope>NUCLEOTIDE SEQUENCE [LARGE SCALE GENOMIC DNA]</scope>
    <source>
        <strain evidence="2">JCM 9381</strain>
    </source>
</reference>
<dbReference type="PANTHER" id="PTHR36454">
    <property type="entry name" value="LMO2823 PROTEIN"/>
    <property type="match status" value="1"/>
</dbReference>
<comment type="caution">
    <text evidence="1">The sequence shown here is derived from an EMBL/GenBank/DDBJ whole genome shotgun (WGS) entry which is preliminary data.</text>
</comment>
<name>A0ABP6QNU6_9ACTN</name>
<dbReference type="PANTHER" id="PTHR36454:SF1">
    <property type="entry name" value="DUF1015 DOMAIN-CONTAINING PROTEIN"/>
    <property type="match status" value="1"/>
</dbReference>
<protein>
    <submittedName>
        <fullName evidence="1">DUF1015 domain-containing protein</fullName>
    </submittedName>
</protein>
<sequence length="406" mass="43609">MPVPAVSLPEQTPLQLRPFRAVRYDADRVGDPSDLLAPPYGELDAAGARTLRRHPHHVARLLYADAPHAAARELGRWLRRGVLRRDEQPAVYVYQQQHGARILQRGLIGDLMMPREPGQLLPHEEVSSHVVLQRSAHMSMLRAQLEPLLLAHRGMEGVAVQVMDHVAGRNPVTVARIGEITHSLWACDDPRELELVTSGLSVGRALIADGHHRHAACLQLRGDAAGPWGSSLALLVDTEMYPLRVSAVHRVLPTLEPEKAALAAAEVARVLPLPGGPRTPEPGELILAGGGQAWSITDPDPRAVQEALADHPGPWAQLPSAVSDHLLLRHTWSVPDLPGAVTYVHDFRQAIAAVSVPGGGSALLLPAISEQAVWDLAGAGVLLPRKSTSFGPKPAAGLAMRVMGLS</sequence>
<dbReference type="EMBL" id="BAAAUW010000001">
    <property type="protein sequence ID" value="GAA3245531.1"/>
    <property type="molecule type" value="Genomic_DNA"/>
</dbReference>
<dbReference type="InterPro" id="IPR008323">
    <property type="entry name" value="UCP033563"/>
</dbReference>
<evidence type="ECO:0000313" key="2">
    <source>
        <dbReference type="Proteomes" id="UP001500728"/>
    </source>
</evidence>
<dbReference type="RefSeq" id="WP_346150322.1">
    <property type="nucleotide sequence ID" value="NZ_BAAAUW010000001.1"/>
</dbReference>
<organism evidence="1 2">
    <name type="scientific">Streptomyces labedae</name>
    <dbReference type="NCBI Taxonomy" id="285569"/>
    <lineage>
        <taxon>Bacteria</taxon>
        <taxon>Bacillati</taxon>
        <taxon>Actinomycetota</taxon>
        <taxon>Actinomycetes</taxon>
        <taxon>Kitasatosporales</taxon>
        <taxon>Streptomycetaceae</taxon>
        <taxon>Streptomyces</taxon>
    </lineage>
</organism>
<accession>A0ABP6QNU6</accession>
<dbReference type="Pfam" id="PF06245">
    <property type="entry name" value="DUF1015"/>
    <property type="match status" value="1"/>
</dbReference>
<gene>
    <name evidence="1" type="ORF">GCM10010469_00690</name>
</gene>
<keyword evidence="2" id="KW-1185">Reference proteome</keyword>